<proteinExistence type="predicted"/>
<gene>
    <name evidence="1" type="ORF">Q764_12065</name>
</gene>
<evidence type="ECO:0000313" key="2">
    <source>
        <dbReference type="Proteomes" id="UP000030121"/>
    </source>
</evidence>
<keyword evidence="2" id="KW-1185">Reference proteome</keyword>
<dbReference type="AlphaFoldDB" id="A0A0A2M8U3"/>
<reference evidence="1 2" key="1">
    <citation type="submission" date="2013-09" db="EMBL/GenBank/DDBJ databases">
        <authorList>
            <person name="Zeng Z."/>
            <person name="Chen C."/>
        </authorList>
    </citation>
    <scope>NUCLEOTIDE SEQUENCE [LARGE SCALE GENOMIC DNA]</scope>
    <source>
        <strain evidence="1 2">GH29-5</strain>
    </source>
</reference>
<dbReference type="EMBL" id="JRLW01000017">
    <property type="protein sequence ID" value="KGO87883.1"/>
    <property type="molecule type" value="Genomic_DNA"/>
</dbReference>
<accession>A0A0A2M8U3</accession>
<organism evidence="1 2">
    <name type="scientific">Flavobacterium suncheonense GH29-5 = DSM 17707</name>
    <dbReference type="NCBI Taxonomy" id="1121899"/>
    <lineage>
        <taxon>Bacteria</taxon>
        <taxon>Pseudomonadati</taxon>
        <taxon>Bacteroidota</taxon>
        <taxon>Flavobacteriia</taxon>
        <taxon>Flavobacteriales</taxon>
        <taxon>Flavobacteriaceae</taxon>
        <taxon>Flavobacterium</taxon>
    </lineage>
</organism>
<protein>
    <submittedName>
        <fullName evidence="1">Uncharacterized protein</fullName>
    </submittedName>
</protein>
<name>A0A0A2M8U3_9FLAO</name>
<sequence>MAPCTVKESLLLPAGITGAKTLNAAKTTTLGGQCISFLETQHKQTASQSRIAQKKHTTNCVASFVGNYPPVVPYKTLNETVFGGNSPPKYILFKRLKIALV</sequence>
<dbReference type="Proteomes" id="UP000030121">
    <property type="component" value="Unassembled WGS sequence"/>
</dbReference>
<comment type="caution">
    <text evidence="1">The sequence shown here is derived from an EMBL/GenBank/DDBJ whole genome shotgun (WGS) entry which is preliminary data.</text>
</comment>
<dbReference type="STRING" id="1121899.GCA_000430025_02367"/>
<evidence type="ECO:0000313" key="1">
    <source>
        <dbReference type="EMBL" id="KGO87883.1"/>
    </source>
</evidence>